<dbReference type="Pfam" id="PF17482">
    <property type="entry name" value="Phage_sheath_1C"/>
    <property type="match status" value="1"/>
</dbReference>
<dbReference type="Gene3D" id="3.40.50.11780">
    <property type="match status" value="1"/>
</dbReference>
<dbReference type="STRING" id="1080227.A8L45_19690"/>
<dbReference type="PANTHER" id="PTHR35861">
    <property type="match status" value="1"/>
</dbReference>
<dbReference type="AlphaFoldDB" id="A0A1C3EBM0"/>
<feature type="domain" description="Tail sheath protein Gp18-like" evidence="4">
    <location>
        <begin position="138"/>
        <end position="194"/>
    </location>
</feature>
<evidence type="ECO:0000259" key="2">
    <source>
        <dbReference type="Pfam" id="PF04984"/>
    </source>
</evidence>
<dbReference type="PANTHER" id="PTHR35861:SF1">
    <property type="entry name" value="PHAGE TAIL SHEATH PROTEIN"/>
    <property type="match status" value="1"/>
</dbReference>
<evidence type="ECO:0000259" key="4">
    <source>
        <dbReference type="Pfam" id="PF22671"/>
    </source>
</evidence>
<protein>
    <submittedName>
        <fullName evidence="5">Uncharacterized protein</fullName>
    </submittedName>
</protein>
<reference evidence="5 6" key="1">
    <citation type="submission" date="2016-05" db="EMBL/GenBank/DDBJ databases">
        <title>Genomic Taxonomy of the Vibrionaceae.</title>
        <authorList>
            <person name="Gomez-Gil B."/>
            <person name="Enciso-Ibarra J."/>
        </authorList>
    </citation>
    <scope>NUCLEOTIDE SEQUENCE [LARGE SCALE GENOMIC DNA]</scope>
    <source>
        <strain evidence="5 6">CAIM 1920</strain>
    </source>
</reference>
<dbReference type="RefSeq" id="WP_068905067.1">
    <property type="nucleotide sequence ID" value="NZ_JBHUIF010000017.1"/>
</dbReference>
<gene>
    <name evidence="5" type="ORF">A8L45_19690</name>
</gene>
<accession>A0A1C3EBM0</accession>
<proteinExistence type="inferred from homology"/>
<dbReference type="Pfam" id="PF04984">
    <property type="entry name" value="Phage_sheath_1"/>
    <property type="match status" value="1"/>
</dbReference>
<feature type="domain" description="Tail sheath protein C-terminal" evidence="3">
    <location>
        <begin position="398"/>
        <end position="482"/>
    </location>
</feature>
<dbReference type="OrthoDB" id="9767864at2"/>
<evidence type="ECO:0000313" key="5">
    <source>
        <dbReference type="EMBL" id="ODA30629.1"/>
    </source>
</evidence>
<dbReference type="InterPro" id="IPR052042">
    <property type="entry name" value="Tail_sheath_structural"/>
</dbReference>
<evidence type="ECO:0000259" key="3">
    <source>
        <dbReference type="Pfam" id="PF17482"/>
    </source>
</evidence>
<dbReference type="EMBL" id="LYBM01000050">
    <property type="protein sequence ID" value="ODA30629.1"/>
    <property type="molecule type" value="Genomic_DNA"/>
</dbReference>
<comment type="caution">
    <text evidence="5">The sequence shown here is derived from an EMBL/GenBank/DDBJ whole genome shotgun (WGS) entry which is preliminary data.</text>
</comment>
<dbReference type="InterPro" id="IPR035089">
    <property type="entry name" value="Phage_sheath_subtilisin"/>
</dbReference>
<organism evidence="5 6">
    <name type="scientific">Veronia pacifica</name>
    <dbReference type="NCBI Taxonomy" id="1080227"/>
    <lineage>
        <taxon>Bacteria</taxon>
        <taxon>Pseudomonadati</taxon>
        <taxon>Pseudomonadota</taxon>
        <taxon>Gammaproteobacteria</taxon>
        <taxon>Vibrionales</taxon>
        <taxon>Vibrionaceae</taxon>
        <taxon>Veronia</taxon>
    </lineage>
</organism>
<sequence length="492" mass="52440">MSGNYFHGVEQYLLRDANRPITVLAASVIGLVATAPDAQGAIAASLTLGRGDKALDVTAVNTGPRGNSISLELADPLAAGKSLTVDVKGSQIKVTLATNAESVITSTASEVAAALTTDNAAKELVTASADGKGVMDYAYPKNLSGGEDEPFPLDTPVLVTSEKKIAKAGMKGTLKAALTDIYSQGGASVVVVRVEEGRDATITKANVIGKLDMETATITGLKALENAEGKLGVRPRLIIAPEFSHLEGVGEEVERVAKSLNAMAIIDSDHDASYSQVVSRARQFAEAYYLHGGIEVFDPDLAANVKRHASAVVAGHIVRIDNEEGYWHSPSNRKISGIIGTAVDVPYVSSGDGAVNCVANQLNAQNITTLVNKQGGWHLWGNNLTSGVKLPHQRIRYIVGDSVMYAHQDAVDRNITKNYVGSVTTRVNAFIRRLMSRQVISGGDCWAEKEINIAHIGTGQVFFDYDLGFYDVAERVTFRQHVNNTYNEAIFG</sequence>
<evidence type="ECO:0000256" key="1">
    <source>
        <dbReference type="ARBA" id="ARBA00008005"/>
    </source>
</evidence>
<dbReference type="Pfam" id="PF22671">
    <property type="entry name" value="Gp18_domIII_N"/>
    <property type="match status" value="1"/>
</dbReference>
<dbReference type="Proteomes" id="UP000094936">
    <property type="component" value="Unassembled WGS sequence"/>
</dbReference>
<keyword evidence="6" id="KW-1185">Reference proteome</keyword>
<evidence type="ECO:0000313" key="6">
    <source>
        <dbReference type="Proteomes" id="UP000094936"/>
    </source>
</evidence>
<name>A0A1C3EBM0_9GAMM</name>
<comment type="similarity">
    <text evidence="1">Belongs to the myoviridae tail sheath protein family.</text>
</comment>
<feature type="domain" description="Tail sheath protein subtilisin-like" evidence="2">
    <location>
        <begin position="217"/>
        <end position="382"/>
    </location>
</feature>
<dbReference type="InterPro" id="IPR020287">
    <property type="entry name" value="Tail_sheath_C"/>
</dbReference>
<dbReference type="InterPro" id="IPR054564">
    <property type="entry name" value="Gp18_domIII_N"/>
</dbReference>